<dbReference type="OrthoDB" id="2693352at2759"/>
<feature type="signal peptide" evidence="2">
    <location>
        <begin position="1"/>
        <end position="30"/>
    </location>
</feature>
<proteinExistence type="predicted"/>
<name>A0A9P6ZY03_9AGAM</name>
<sequence length="156" mass="16773">MSHRLYSSTIMHFAALVTLVVIASSVPGLAAPTPNPHPQAISKRDDSSAVYGSPPNVDLYERSPGRVPDSVKAYPYERSPGPVLDSVTTQRDGDSSKRFLTLPDTVEGYTWESEGTSSNSTKRQAYSIIPEGDHNVKRLAENTVVREGGGTSATPL</sequence>
<dbReference type="AlphaFoldDB" id="A0A9P6ZY03"/>
<evidence type="ECO:0000313" key="3">
    <source>
        <dbReference type="EMBL" id="KAG1778855.1"/>
    </source>
</evidence>
<keyword evidence="2" id="KW-0732">Signal</keyword>
<gene>
    <name evidence="3" type="ORF">EV702DRAFT_141275</name>
</gene>
<comment type="caution">
    <text evidence="3">The sequence shown here is derived from an EMBL/GenBank/DDBJ whole genome shotgun (WGS) entry which is preliminary data.</text>
</comment>
<evidence type="ECO:0000256" key="1">
    <source>
        <dbReference type="SAM" id="MobiDB-lite"/>
    </source>
</evidence>
<dbReference type="Proteomes" id="UP000714275">
    <property type="component" value="Unassembled WGS sequence"/>
</dbReference>
<organism evidence="3 4">
    <name type="scientific">Suillus placidus</name>
    <dbReference type="NCBI Taxonomy" id="48579"/>
    <lineage>
        <taxon>Eukaryota</taxon>
        <taxon>Fungi</taxon>
        <taxon>Dikarya</taxon>
        <taxon>Basidiomycota</taxon>
        <taxon>Agaricomycotina</taxon>
        <taxon>Agaricomycetes</taxon>
        <taxon>Agaricomycetidae</taxon>
        <taxon>Boletales</taxon>
        <taxon>Suillineae</taxon>
        <taxon>Suillaceae</taxon>
        <taxon>Suillus</taxon>
    </lineage>
</organism>
<dbReference type="EMBL" id="JABBWD010000014">
    <property type="protein sequence ID" value="KAG1778855.1"/>
    <property type="molecule type" value="Genomic_DNA"/>
</dbReference>
<protein>
    <submittedName>
        <fullName evidence="3">Uncharacterized protein</fullName>
    </submittedName>
</protein>
<reference evidence="3" key="1">
    <citation type="journal article" date="2020" name="New Phytol.">
        <title>Comparative genomics reveals dynamic genome evolution in host specialist ectomycorrhizal fungi.</title>
        <authorList>
            <person name="Lofgren L.A."/>
            <person name="Nguyen N.H."/>
            <person name="Vilgalys R."/>
            <person name="Ruytinx J."/>
            <person name="Liao H.L."/>
            <person name="Branco S."/>
            <person name="Kuo A."/>
            <person name="LaButti K."/>
            <person name="Lipzen A."/>
            <person name="Andreopoulos W."/>
            <person name="Pangilinan J."/>
            <person name="Riley R."/>
            <person name="Hundley H."/>
            <person name="Na H."/>
            <person name="Barry K."/>
            <person name="Grigoriev I.V."/>
            <person name="Stajich J.E."/>
            <person name="Kennedy P.G."/>
        </authorList>
    </citation>
    <scope>NUCLEOTIDE SEQUENCE</scope>
    <source>
        <strain evidence="3">DOB743</strain>
    </source>
</reference>
<accession>A0A9P6ZY03</accession>
<evidence type="ECO:0000313" key="4">
    <source>
        <dbReference type="Proteomes" id="UP000714275"/>
    </source>
</evidence>
<feature type="chain" id="PRO_5040131338" evidence="2">
    <location>
        <begin position="31"/>
        <end position="156"/>
    </location>
</feature>
<evidence type="ECO:0000256" key="2">
    <source>
        <dbReference type="SAM" id="SignalP"/>
    </source>
</evidence>
<keyword evidence="4" id="KW-1185">Reference proteome</keyword>
<feature type="region of interest" description="Disordered" evidence="1">
    <location>
        <begin position="30"/>
        <end position="99"/>
    </location>
</feature>